<dbReference type="EMBL" id="JAPQKO010000002">
    <property type="protein sequence ID" value="KAJ5179307.1"/>
    <property type="molecule type" value="Genomic_DNA"/>
</dbReference>
<dbReference type="OrthoDB" id="24645at2759"/>
<dbReference type="InterPro" id="IPR048749">
    <property type="entry name" value="SLX1_C"/>
</dbReference>
<feature type="region of interest" description="Disordered" evidence="10">
    <location>
        <begin position="305"/>
        <end position="367"/>
    </location>
</feature>
<dbReference type="PANTHER" id="PTHR20208">
    <property type="entry name" value="STRUCTURE-SPECIFIC ENDONUCLEASE SUBUNIT SLX1"/>
    <property type="match status" value="1"/>
</dbReference>
<keyword evidence="13" id="KW-1185">Reference proteome</keyword>
<keyword evidence="5 9" id="KW-0378">Hydrolase</keyword>
<feature type="compositionally biased region" description="Basic and acidic residues" evidence="10">
    <location>
        <begin position="324"/>
        <end position="333"/>
    </location>
</feature>
<keyword evidence="7 9" id="KW-0234">DNA repair</keyword>
<dbReference type="GO" id="GO:0017108">
    <property type="term" value="F:5'-flap endonuclease activity"/>
    <property type="evidence" value="ECO:0007669"/>
    <property type="project" value="InterPro"/>
</dbReference>
<keyword evidence="3 9" id="KW-0227">DNA damage</keyword>
<dbReference type="GO" id="GO:0033557">
    <property type="term" value="C:Slx1-Slx4 complex"/>
    <property type="evidence" value="ECO:0007669"/>
    <property type="project" value="UniProtKB-UniRule"/>
</dbReference>
<dbReference type="InterPro" id="IPR013083">
    <property type="entry name" value="Znf_RING/FYVE/PHD"/>
</dbReference>
<dbReference type="InterPro" id="IPR050381">
    <property type="entry name" value="SLX1_endonuclease"/>
</dbReference>
<dbReference type="InterPro" id="IPR027520">
    <property type="entry name" value="Slx1"/>
</dbReference>
<dbReference type="Pfam" id="PF01541">
    <property type="entry name" value="GIY-YIG"/>
    <property type="match status" value="1"/>
</dbReference>
<comment type="function">
    <text evidence="9">Catalytic subunit of the SLX1-SLX4 structure-specific endonuclease that resolves DNA secondary structures generated during DNA repair and recombination. Has endonuclease activity towards branched DNA substrates, introducing single-strand cuts in duplex DNA close to junctions with ss-DNA.</text>
</comment>
<dbReference type="PANTHER" id="PTHR20208:SF10">
    <property type="entry name" value="STRUCTURE-SPECIFIC ENDONUCLEASE SUBUNIT SLX1"/>
    <property type="match status" value="1"/>
</dbReference>
<dbReference type="Gene3D" id="3.40.1440.10">
    <property type="entry name" value="GIY-YIG endonuclease"/>
    <property type="match status" value="1"/>
</dbReference>
<dbReference type="SUPFAM" id="SSF82771">
    <property type="entry name" value="GIY-YIG endonuclease"/>
    <property type="match status" value="1"/>
</dbReference>
<name>A0A9W9IK89_9EURO</name>
<gene>
    <name evidence="12" type="ORF">N7492_002517</name>
</gene>
<accession>A0A9W9IK89</accession>
<comment type="cofactor">
    <cofactor evidence="9">
        <name>a divalent metal cation</name>
        <dbReference type="ChEBI" id="CHEBI:60240"/>
    </cofactor>
</comment>
<reference evidence="12" key="2">
    <citation type="journal article" date="2023" name="IMA Fungus">
        <title>Comparative genomic study of the Penicillium genus elucidates a diverse pangenome and 15 lateral gene transfer events.</title>
        <authorList>
            <person name="Petersen C."/>
            <person name="Sorensen T."/>
            <person name="Nielsen M.R."/>
            <person name="Sondergaard T.E."/>
            <person name="Sorensen J.L."/>
            <person name="Fitzpatrick D.A."/>
            <person name="Frisvad J.C."/>
            <person name="Nielsen K.L."/>
        </authorList>
    </citation>
    <scope>NUCLEOTIDE SEQUENCE</scope>
    <source>
        <strain evidence="12">IBT 21917</strain>
    </source>
</reference>
<comment type="caution">
    <text evidence="12">The sequence shown here is derived from an EMBL/GenBank/DDBJ whole genome shotgun (WGS) entry which is preliminary data.</text>
</comment>
<evidence type="ECO:0000256" key="7">
    <source>
        <dbReference type="ARBA" id="ARBA00023204"/>
    </source>
</evidence>
<comment type="caution">
    <text evidence="9">Lacks conserved residue(s) required for the propagation of feature annotation.</text>
</comment>
<comment type="similarity">
    <text evidence="9">Belongs to the SLX1 family.</text>
</comment>
<keyword evidence="4" id="KW-0862">Zinc</keyword>
<comment type="subunit">
    <text evidence="9">Forms a heterodimer with SLX4.</text>
</comment>
<feature type="region of interest" description="Disordered" evidence="10">
    <location>
        <begin position="93"/>
        <end position="118"/>
    </location>
</feature>
<keyword evidence="2 9" id="KW-0255">Endonuclease</keyword>
<evidence type="ECO:0000313" key="12">
    <source>
        <dbReference type="EMBL" id="KAJ5179307.1"/>
    </source>
</evidence>
<protein>
    <recommendedName>
        <fullName evidence="11">GIY-YIG domain-containing protein</fullName>
    </recommendedName>
</protein>
<dbReference type="HAMAP" id="MF_03100">
    <property type="entry name" value="Endonuc_su_Slx1"/>
    <property type="match status" value="1"/>
</dbReference>
<keyword evidence="4" id="KW-0863">Zinc-finger</keyword>
<keyword evidence="8 9" id="KW-0539">Nucleus</keyword>
<evidence type="ECO:0000256" key="5">
    <source>
        <dbReference type="ARBA" id="ARBA00022801"/>
    </source>
</evidence>
<dbReference type="Pfam" id="PF21202">
    <property type="entry name" value="SLX1_C"/>
    <property type="match status" value="1"/>
</dbReference>
<dbReference type="CDD" id="cd10455">
    <property type="entry name" value="GIY-YIG_SLX1"/>
    <property type="match status" value="1"/>
</dbReference>
<evidence type="ECO:0000256" key="10">
    <source>
        <dbReference type="SAM" id="MobiDB-lite"/>
    </source>
</evidence>
<dbReference type="AlphaFoldDB" id="A0A9W9IK89"/>
<evidence type="ECO:0000256" key="2">
    <source>
        <dbReference type="ARBA" id="ARBA00022759"/>
    </source>
</evidence>
<evidence type="ECO:0000259" key="11">
    <source>
        <dbReference type="PROSITE" id="PS50164"/>
    </source>
</evidence>
<feature type="domain" description="GIY-YIG" evidence="11">
    <location>
        <begin position="11"/>
        <end position="93"/>
    </location>
</feature>
<dbReference type="PROSITE" id="PS50164">
    <property type="entry name" value="GIY_YIG"/>
    <property type="match status" value="1"/>
</dbReference>
<evidence type="ECO:0000256" key="3">
    <source>
        <dbReference type="ARBA" id="ARBA00022763"/>
    </source>
</evidence>
<dbReference type="GO" id="GO:0000724">
    <property type="term" value="P:double-strand break repair via homologous recombination"/>
    <property type="evidence" value="ECO:0007669"/>
    <property type="project" value="TreeGrafter"/>
</dbReference>
<evidence type="ECO:0000256" key="6">
    <source>
        <dbReference type="ARBA" id="ARBA00023172"/>
    </source>
</evidence>
<evidence type="ECO:0000256" key="8">
    <source>
        <dbReference type="ARBA" id="ARBA00023242"/>
    </source>
</evidence>
<proteinExistence type="inferred from homology"/>
<reference evidence="12" key="1">
    <citation type="submission" date="2022-11" db="EMBL/GenBank/DDBJ databases">
        <authorList>
            <person name="Petersen C."/>
        </authorList>
    </citation>
    <scope>NUCLEOTIDE SEQUENCE</scope>
    <source>
        <strain evidence="12">IBT 21917</strain>
    </source>
</reference>
<evidence type="ECO:0000256" key="9">
    <source>
        <dbReference type="HAMAP-Rule" id="MF_03100"/>
    </source>
</evidence>
<keyword evidence="4" id="KW-0479">Metal-binding</keyword>
<dbReference type="InterPro" id="IPR035901">
    <property type="entry name" value="GIY-YIG_endonuc_sf"/>
</dbReference>
<evidence type="ECO:0000256" key="4">
    <source>
        <dbReference type="ARBA" id="ARBA00022771"/>
    </source>
</evidence>
<sequence>MDTDEPKPIPAYYCCYLLRSTVRHASLYVGSTPNPSRRLPQHNGDAKGGAKRTARDNLRPWEMTLLVEGFMSRVGALQFEWAWQHTDHTRHVDSDDEAELQSRANSSKAKPAKPRARTSRRSLAAHLADLHALLRSPSFSSWPLRVRFFCADVYRVWRVWNDRVDVSIPADKTILDGDCPKREGQDPAVGDINKLAVDYAPLEDYLEKSMFILEDAEDIRCAICTGRVAPHTEQVVVCSQAPCRAASHLLCLSATFLDAEGDPSSLVPKRGMCPTCKKTVQWPTMMRELTLRNRGDKDARALLAKKERRERKKSAKPTSTSKPKTREADESKKCTKSIAIAKPHQKGADEELADSGFVFPSGFTLPP</sequence>
<dbReference type="GO" id="GO:0008821">
    <property type="term" value="F:crossover junction DNA endonuclease activity"/>
    <property type="evidence" value="ECO:0007669"/>
    <property type="project" value="TreeGrafter"/>
</dbReference>
<keyword evidence="6 9" id="KW-0233">DNA recombination</keyword>
<evidence type="ECO:0000256" key="1">
    <source>
        <dbReference type="ARBA" id="ARBA00022722"/>
    </source>
</evidence>
<feature type="region of interest" description="Disordered" evidence="10">
    <location>
        <begin position="29"/>
        <end position="54"/>
    </location>
</feature>
<dbReference type="Gene3D" id="3.30.40.10">
    <property type="entry name" value="Zinc/RING finger domain, C3HC4 (zinc finger)"/>
    <property type="match status" value="1"/>
</dbReference>
<evidence type="ECO:0000313" key="13">
    <source>
        <dbReference type="Proteomes" id="UP001146351"/>
    </source>
</evidence>
<keyword evidence="1 9" id="KW-0540">Nuclease</keyword>
<comment type="subcellular location">
    <subcellularLocation>
        <location evidence="9">Nucleus</location>
    </subcellularLocation>
</comment>
<dbReference type="FunFam" id="3.40.1440.10:FF:000006">
    <property type="entry name" value="Structure-specific endonuclease subunit SLX1"/>
    <property type="match status" value="1"/>
</dbReference>
<dbReference type="GO" id="GO:0008270">
    <property type="term" value="F:zinc ion binding"/>
    <property type="evidence" value="ECO:0007669"/>
    <property type="project" value="UniProtKB-KW"/>
</dbReference>
<organism evidence="12 13">
    <name type="scientific">Penicillium capsulatum</name>
    <dbReference type="NCBI Taxonomy" id="69766"/>
    <lineage>
        <taxon>Eukaryota</taxon>
        <taxon>Fungi</taxon>
        <taxon>Dikarya</taxon>
        <taxon>Ascomycota</taxon>
        <taxon>Pezizomycotina</taxon>
        <taxon>Eurotiomycetes</taxon>
        <taxon>Eurotiomycetidae</taxon>
        <taxon>Eurotiales</taxon>
        <taxon>Aspergillaceae</taxon>
        <taxon>Penicillium</taxon>
    </lineage>
</organism>
<dbReference type="Proteomes" id="UP001146351">
    <property type="component" value="Unassembled WGS sequence"/>
</dbReference>
<dbReference type="InterPro" id="IPR000305">
    <property type="entry name" value="GIY-YIG_endonuc"/>
</dbReference>